<evidence type="ECO:0000313" key="9">
    <source>
        <dbReference type="EMBL" id="KIG16342.1"/>
    </source>
</evidence>
<dbReference type="Gene3D" id="3.30.1380.10">
    <property type="match status" value="1"/>
</dbReference>
<evidence type="ECO:0000256" key="3">
    <source>
        <dbReference type="ARBA" id="ARBA00022729"/>
    </source>
</evidence>
<keyword evidence="2" id="KW-0479">Metal-binding</keyword>
<evidence type="ECO:0000313" key="10">
    <source>
        <dbReference type="Proteomes" id="UP000031599"/>
    </source>
</evidence>
<dbReference type="CDD" id="cd00118">
    <property type="entry name" value="LysM"/>
    <property type="match status" value="1"/>
</dbReference>
<comment type="caution">
    <text evidence="9">The sequence shown here is derived from an EMBL/GenBank/DDBJ whole genome shotgun (WGS) entry which is preliminary data.</text>
</comment>
<keyword evidence="1" id="KW-0645">Protease</keyword>
<dbReference type="AlphaFoldDB" id="A0A0C2D8P5"/>
<evidence type="ECO:0000256" key="2">
    <source>
        <dbReference type="ARBA" id="ARBA00022723"/>
    </source>
</evidence>
<keyword evidence="5" id="KW-0378">Hydrolase</keyword>
<gene>
    <name evidence="9" type="ORF">DB30_04509</name>
</gene>
<evidence type="ECO:0000256" key="7">
    <source>
        <dbReference type="ARBA" id="ARBA00023049"/>
    </source>
</evidence>
<accession>A0A0C2D8P5</accession>
<feature type="region of interest" description="Disordered" evidence="8">
    <location>
        <begin position="1"/>
        <end position="25"/>
    </location>
</feature>
<name>A0A0C2D8P5_9BACT</name>
<organism evidence="9 10">
    <name type="scientific">Enhygromyxa salina</name>
    <dbReference type="NCBI Taxonomy" id="215803"/>
    <lineage>
        <taxon>Bacteria</taxon>
        <taxon>Pseudomonadati</taxon>
        <taxon>Myxococcota</taxon>
        <taxon>Polyangia</taxon>
        <taxon>Nannocystales</taxon>
        <taxon>Nannocystaceae</taxon>
        <taxon>Enhygromyxa</taxon>
    </lineage>
</organism>
<evidence type="ECO:0000256" key="4">
    <source>
        <dbReference type="ARBA" id="ARBA00022764"/>
    </source>
</evidence>
<dbReference type="InterPro" id="IPR018392">
    <property type="entry name" value="LysM"/>
</dbReference>
<evidence type="ECO:0000256" key="8">
    <source>
        <dbReference type="SAM" id="MobiDB-lite"/>
    </source>
</evidence>
<keyword evidence="6" id="KW-0862">Zinc</keyword>
<keyword evidence="7" id="KW-0482">Metalloprotease</keyword>
<dbReference type="GO" id="GO:0030288">
    <property type="term" value="C:outer membrane-bounded periplasmic space"/>
    <property type="evidence" value="ECO:0007669"/>
    <property type="project" value="InterPro"/>
</dbReference>
<sequence>MSARDLRRWNGMSPRGRLHPSRPEPLRVRARRLPPPRERLIHIAREGDTWDLLGRRYGVFDRHLQAWNKDQIGWTLEPGERVSVWIEPMIHDAARNEGPAAGRAALIPAGAHSLGTPQSGRLVAGVQVPPGEGYERRYPNSTWGTTFAVRHLVLTLDEFRQTSGYLGTLMLGSMSFRRGGRIGPHVSHQAGRDIDIRLPVRAGFPASQPATHKHLDWDATWKLILAFARSGAVQVIFLDYAVQRELVHRARRNGVSEPQLRELFQFPAGRHANRGLVRHSPGHEGHIHVRYACGPFEPTCGD</sequence>
<dbReference type="Proteomes" id="UP000031599">
    <property type="component" value="Unassembled WGS sequence"/>
</dbReference>
<keyword evidence="4" id="KW-0574">Periplasm</keyword>
<dbReference type="GO" id="GO:0046872">
    <property type="term" value="F:metal ion binding"/>
    <property type="evidence" value="ECO:0007669"/>
    <property type="project" value="UniProtKB-KW"/>
</dbReference>
<dbReference type="InterPro" id="IPR009045">
    <property type="entry name" value="Zn_M74/Hedgehog-like"/>
</dbReference>
<evidence type="ECO:0000256" key="5">
    <source>
        <dbReference type="ARBA" id="ARBA00022801"/>
    </source>
</evidence>
<dbReference type="GO" id="GO:0006508">
    <property type="term" value="P:proteolysis"/>
    <property type="evidence" value="ECO:0007669"/>
    <property type="project" value="UniProtKB-KW"/>
</dbReference>
<proteinExistence type="predicted"/>
<dbReference type="GO" id="GO:0008237">
    <property type="term" value="F:metallopeptidase activity"/>
    <property type="evidence" value="ECO:0007669"/>
    <property type="project" value="UniProtKB-KW"/>
</dbReference>
<dbReference type="Pfam" id="PF03411">
    <property type="entry name" value="Peptidase_M74"/>
    <property type="match status" value="1"/>
</dbReference>
<keyword evidence="3" id="KW-0732">Signal</keyword>
<dbReference type="InterPro" id="IPR005073">
    <property type="entry name" value="Peptidase_M74"/>
</dbReference>
<dbReference type="SUPFAM" id="SSF55166">
    <property type="entry name" value="Hedgehog/DD-peptidase"/>
    <property type="match status" value="1"/>
</dbReference>
<evidence type="ECO:0000256" key="1">
    <source>
        <dbReference type="ARBA" id="ARBA00022670"/>
    </source>
</evidence>
<dbReference type="GO" id="GO:0004252">
    <property type="term" value="F:serine-type endopeptidase activity"/>
    <property type="evidence" value="ECO:0007669"/>
    <property type="project" value="InterPro"/>
</dbReference>
<protein>
    <submittedName>
        <fullName evidence="9">Membrane-bound lytic murein transglycosylase D</fullName>
    </submittedName>
</protein>
<evidence type="ECO:0000256" key="6">
    <source>
        <dbReference type="ARBA" id="ARBA00022833"/>
    </source>
</evidence>
<reference evidence="9 10" key="1">
    <citation type="submission" date="2014-12" db="EMBL/GenBank/DDBJ databases">
        <title>Genome assembly of Enhygromyxa salina DSM 15201.</title>
        <authorList>
            <person name="Sharma G."/>
            <person name="Subramanian S."/>
        </authorList>
    </citation>
    <scope>NUCLEOTIDE SEQUENCE [LARGE SCALE GENOMIC DNA]</scope>
    <source>
        <strain evidence="9 10">DSM 15201</strain>
    </source>
</reference>
<dbReference type="EMBL" id="JMCC02000039">
    <property type="protein sequence ID" value="KIG16342.1"/>
    <property type="molecule type" value="Genomic_DNA"/>
</dbReference>